<comment type="subcellular location">
    <subcellularLocation>
        <location evidence="1 14">Endoplasmic reticulum membrane</location>
    </subcellularLocation>
</comment>
<protein>
    <recommendedName>
        <fullName evidence="4 14">Lysophospholipase NTE1</fullName>
        <ecNumber evidence="3 14">3.1.1.5</ecNumber>
    </recommendedName>
    <alternativeName>
        <fullName evidence="14">Intracellular phospholipase B</fullName>
    </alternativeName>
</protein>
<keyword evidence="12 14" id="KW-0472">Membrane</keyword>
<feature type="domain" description="Cyclic nucleotide-binding" evidence="16">
    <location>
        <begin position="455"/>
        <end position="559"/>
    </location>
</feature>
<evidence type="ECO:0000256" key="15">
    <source>
        <dbReference type="SAM" id="MobiDB-lite"/>
    </source>
</evidence>
<feature type="domain" description="Cyclic nucleotide-binding" evidence="16">
    <location>
        <begin position="555"/>
        <end position="657"/>
    </location>
</feature>
<dbReference type="CDD" id="cd00038">
    <property type="entry name" value="CAP_ED"/>
    <property type="match status" value="3"/>
</dbReference>
<dbReference type="PANTHER" id="PTHR14226:SF29">
    <property type="entry name" value="NEUROPATHY TARGET ESTERASE SWS"/>
    <property type="match status" value="1"/>
</dbReference>
<name>A0A1U7LLC1_NEOID</name>
<dbReference type="Gene3D" id="3.40.1090.10">
    <property type="entry name" value="Cytosolic phospholipase A2 catalytic domain"/>
    <property type="match status" value="2"/>
</dbReference>
<evidence type="ECO:0000256" key="14">
    <source>
        <dbReference type="RuleBase" id="RU362043"/>
    </source>
</evidence>
<keyword evidence="11 13" id="KW-0443">Lipid metabolism</keyword>
<dbReference type="InterPro" id="IPR000595">
    <property type="entry name" value="cNMP-bd_dom"/>
</dbReference>
<dbReference type="STRING" id="1198029.A0A1U7LLC1"/>
<evidence type="ECO:0000256" key="5">
    <source>
        <dbReference type="ARBA" id="ARBA00022692"/>
    </source>
</evidence>
<evidence type="ECO:0000256" key="2">
    <source>
        <dbReference type="ARBA" id="ARBA00006636"/>
    </source>
</evidence>
<keyword evidence="19" id="KW-1185">Reference proteome</keyword>
<keyword evidence="5 14" id="KW-0812">Transmembrane</keyword>
<dbReference type="SUPFAM" id="SSF52151">
    <property type="entry name" value="FabD/lysophospholipase-like"/>
    <property type="match status" value="1"/>
</dbReference>
<dbReference type="GO" id="GO:0034638">
    <property type="term" value="P:phosphatidylcholine catabolic process"/>
    <property type="evidence" value="ECO:0007669"/>
    <property type="project" value="EnsemblFungi"/>
</dbReference>
<evidence type="ECO:0000256" key="10">
    <source>
        <dbReference type="ARBA" id="ARBA00022989"/>
    </source>
</evidence>
<dbReference type="Pfam" id="PF00027">
    <property type="entry name" value="cNMP_binding"/>
    <property type="match status" value="2"/>
</dbReference>
<keyword evidence="9 13" id="KW-0442">Lipid degradation</keyword>
<evidence type="ECO:0000256" key="12">
    <source>
        <dbReference type="ARBA" id="ARBA00023136"/>
    </source>
</evidence>
<feature type="short sequence motif" description="DGA/G" evidence="13">
    <location>
        <begin position="1074"/>
        <end position="1076"/>
    </location>
</feature>
<comment type="catalytic activity">
    <reaction evidence="14">
        <text>a 1-acyl-sn-glycero-3-phosphocholine + H2O = sn-glycerol 3-phosphocholine + a fatty acid + H(+)</text>
        <dbReference type="Rhea" id="RHEA:15177"/>
        <dbReference type="ChEBI" id="CHEBI:15377"/>
        <dbReference type="ChEBI" id="CHEBI:15378"/>
        <dbReference type="ChEBI" id="CHEBI:16870"/>
        <dbReference type="ChEBI" id="CHEBI:28868"/>
        <dbReference type="ChEBI" id="CHEBI:58168"/>
        <dbReference type="EC" id="3.1.1.5"/>
    </reaction>
</comment>
<accession>A0A1U7LLC1</accession>
<dbReference type="GO" id="GO:0071071">
    <property type="term" value="P:regulation of phospholipid biosynthetic process"/>
    <property type="evidence" value="ECO:0007669"/>
    <property type="project" value="EnsemblFungi"/>
</dbReference>
<dbReference type="Pfam" id="PF01734">
    <property type="entry name" value="Patatin"/>
    <property type="match status" value="1"/>
</dbReference>
<evidence type="ECO:0000256" key="11">
    <source>
        <dbReference type="ARBA" id="ARBA00023098"/>
    </source>
</evidence>
<comment type="caution">
    <text evidence="18">The sequence shown here is derived from an EMBL/GenBank/DDBJ whole genome shotgun (WGS) entry which is preliminary data.</text>
</comment>
<evidence type="ECO:0000313" key="19">
    <source>
        <dbReference type="Proteomes" id="UP000186594"/>
    </source>
</evidence>
<keyword evidence="8 14" id="KW-0256">Endoplasmic reticulum</keyword>
<evidence type="ECO:0000256" key="3">
    <source>
        <dbReference type="ARBA" id="ARBA00013274"/>
    </source>
</evidence>
<dbReference type="InterPro" id="IPR050301">
    <property type="entry name" value="NTE"/>
</dbReference>
<dbReference type="InterPro" id="IPR018490">
    <property type="entry name" value="cNMP-bd_dom_sf"/>
</dbReference>
<dbReference type="PANTHER" id="PTHR14226">
    <property type="entry name" value="NEUROPATHY TARGET ESTERASE/SWISS CHEESE D.MELANOGASTER"/>
    <property type="match status" value="1"/>
</dbReference>
<keyword evidence="10 14" id="KW-1133">Transmembrane helix</keyword>
<dbReference type="InterPro" id="IPR002641">
    <property type="entry name" value="PNPLA_dom"/>
</dbReference>
<evidence type="ECO:0000256" key="7">
    <source>
        <dbReference type="ARBA" id="ARBA00022801"/>
    </source>
</evidence>
<dbReference type="OrthoDB" id="421051at2759"/>
<dbReference type="PROSITE" id="PS51635">
    <property type="entry name" value="PNPLA"/>
    <property type="match status" value="1"/>
</dbReference>
<sequence>MGCGIRESQLRSTLLHRTMAWVAAWMPVWLFTSISFVNITIPSLVFSILSYTFTVNLNFTSILCILLALGLAIFVLIRYKYLTKYSRLPPEPPRKESELELFPEVPEEDMKPGFHNYMDEFLSAIKIFGYLERPVFHELTRQMHTRKLAAGETISLEEEEGFITVVDGCVQVFVQNTQNQEDGCMEDRYQMLNEAKNGAALSSFFTILSLFTDDVALATPALELKFTLDKIDEDDNAEKAVPDDPVQPRSVHRDIIARATTDTTIAIIPTIAFQRLTKTYPKASAHIVQVILARFQRVTFSTAHSYLGLTKEILSAEKILNETAKFELPNSVQFERSKQRFLKKLESSTSPNAVKTSSMYKRVFSKNAHDMKSIADVETIEAEDNLFREKILDCLFLTVGLVSPTESPSIPVSPRLISQDYKTNKFNNAFVAVLGQLDDTSSVVSTSSVHSTSSEIDSDIDILYYKRGEILIKSGEAYSGMFYLIDGTLEMLLDETPLFQVSPGGVAGYLAAMAGARSFIDVTAKTDVLVGFFSKTQLEKLIDRNPVLLLTMAKRFISLLSTLILQVDIALDWISVPSGQIIHHQGDDADAIYIVLNGRVRSLLEDENKKIKITGEYGQGESLGELEVLTETKRPNSLHAIRTTELVKVPKMLFQTLALQHPGITLQISKILANRMGKFIDHQDTPKSNVNLRTIGIIPASTEAPIIEFANRLGKAFDSIGSGVIILHHAHIMNHLGRHAFSRMGKLKLAGYLTDLEERYAMVLYVSDTTVGSHWTQTCIAQADAIMLVADAEADPTIEEHERFLLGMKTTARKELVLIHPEKFVPPGLTRQWLKSRSWISAHFHVQMTRGNVRSPTDSTMHHRPLPTRAFTNLKNKVKIVKSEISKMAGRPVSHAPIYRDTQDYKNDFVRLARRLCGKSVGLVLSGGGARGIAELGAIRAIEEMGIPIDIIGGTSIGAFIGGLYARDTDHVPLYGRVKKFAGRMASMWRMYLDFTYPLVSYTTGHEFNRGVWKTFGDAHIEDFWLPFFCNTTNITQCKMEVHTSGYAWRYVRASMSLAGLVPPLCDEGRMLLDGGYIDNLVVSTMKSMGADIVLAVNIGSVDDDTPMTYGDSLSGVWAVFNRWNPFSSHPNVPTLTEIQGRLAYVASVPALEAAKNTPGCIYMRPPVQDYATLQFAKFDEIYEVGYKYAKEFLETAWQQGKLDGLVTKERLGMATMERRNSSTPTPTNPTSMTKLTFQQIMEMGQSASLKSQAAASEIEQRRRDELAQLRKADMERIEIERRERAEKIKREREDYLREKKKKEEEKVRRDNFDNNKKKLVKTVDKKEQQYACAKLN</sequence>
<feature type="domain" description="PNPLA" evidence="17">
    <location>
        <begin position="923"/>
        <end position="1087"/>
    </location>
</feature>
<dbReference type="GO" id="GO:0004622">
    <property type="term" value="F:phosphatidylcholine lysophospholipase activity"/>
    <property type="evidence" value="ECO:0007669"/>
    <property type="project" value="UniProtKB-EC"/>
</dbReference>
<dbReference type="Pfam" id="PF24179">
    <property type="entry name" value="NTE_Ploop"/>
    <property type="match status" value="1"/>
</dbReference>
<evidence type="ECO:0000259" key="17">
    <source>
        <dbReference type="PROSITE" id="PS51635"/>
    </source>
</evidence>
<dbReference type="InterPro" id="IPR014710">
    <property type="entry name" value="RmlC-like_jellyroll"/>
</dbReference>
<evidence type="ECO:0000256" key="13">
    <source>
        <dbReference type="PROSITE-ProRule" id="PRU01161"/>
    </source>
</evidence>
<dbReference type="Gene3D" id="2.60.120.10">
    <property type="entry name" value="Jelly Rolls"/>
    <property type="match status" value="3"/>
</dbReference>
<gene>
    <name evidence="18" type="ORF">NEOLI_001964</name>
</gene>
<feature type="transmembrane region" description="Helical" evidence="14">
    <location>
        <begin position="21"/>
        <end position="49"/>
    </location>
</feature>
<dbReference type="PROSITE" id="PS50042">
    <property type="entry name" value="CNMP_BINDING_3"/>
    <property type="match status" value="2"/>
</dbReference>
<dbReference type="FunFam" id="3.40.1090.10:FF:000007">
    <property type="entry name" value="Lysophospholipase NTE1"/>
    <property type="match status" value="1"/>
</dbReference>
<organism evidence="18 19">
    <name type="scientific">Neolecta irregularis (strain DAH-3)</name>
    <dbReference type="NCBI Taxonomy" id="1198029"/>
    <lineage>
        <taxon>Eukaryota</taxon>
        <taxon>Fungi</taxon>
        <taxon>Dikarya</taxon>
        <taxon>Ascomycota</taxon>
        <taxon>Taphrinomycotina</taxon>
        <taxon>Neolectales</taxon>
        <taxon>Neolectaceae</taxon>
        <taxon>Neolecta</taxon>
    </lineage>
</organism>
<evidence type="ECO:0000256" key="4">
    <source>
        <dbReference type="ARBA" id="ARBA00018317"/>
    </source>
</evidence>
<dbReference type="InterPro" id="IPR056556">
    <property type="entry name" value="NTE1_P-loop_dom"/>
</dbReference>
<evidence type="ECO:0000259" key="16">
    <source>
        <dbReference type="PROSITE" id="PS50042"/>
    </source>
</evidence>
<evidence type="ECO:0000256" key="6">
    <source>
        <dbReference type="ARBA" id="ARBA00022737"/>
    </source>
</evidence>
<dbReference type="InterPro" id="IPR016035">
    <property type="entry name" value="Acyl_Trfase/lysoPLipase"/>
</dbReference>
<reference evidence="18 19" key="1">
    <citation type="submission" date="2016-04" db="EMBL/GenBank/DDBJ databases">
        <title>Evolutionary innovation and constraint leading to complex multicellularity in the Ascomycota.</title>
        <authorList>
            <person name="Cisse O."/>
            <person name="Nguyen A."/>
            <person name="Hewitt D.A."/>
            <person name="Jedd G."/>
            <person name="Stajich J.E."/>
        </authorList>
    </citation>
    <scope>NUCLEOTIDE SEQUENCE [LARGE SCALE GENOMIC DNA]</scope>
    <source>
        <strain evidence="18 19">DAH-3</strain>
    </source>
</reference>
<evidence type="ECO:0000256" key="9">
    <source>
        <dbReference type="ARBA" id="ARBA00022963"/>
    </source>
</evidence>
<dbReference type="SUPFAM" id="SSF51206">
    <property type="entry name" value="cAMP-binding domain-like"/>
    <property type="match status" value="3"/>
</dbReference>
<evidence type="ECO:0000256" key="8">
    <source>
        <dbReference type="ARBA" id="ARBA00022824"/>
    </source>
</evidence>
<dbReference type="EC" id="3.1.1.5" evidence="3 14"/>
<dbReference type="Proteomes" id="UP000186594">
    <property type="component" value="Unassembled WGS sequence"/>
</dbReference>
<proteinExistence type="inferred from homology"/>
<evidence type="ECO:0000313" key="18">
    <source>
        <dbReference type="EMBL" id="OLL23455.1"/>
    </source>
</evidence>
<feature type="short sequence motif" description="GXGXXG" evidence="13">
    <location>
        <begin position="927"/>
        <end position="932"/>
    </location>
</feature>
<feature type="region of interest" description="Disordered" evidence="15">
    <location>
        <begin position="1283"/>
        <end position="1314"/>
    </location>
</feature>
<feature type="short sequence motif" description="GXSXG" evidence="13">
    <location>
        <begin position="954"/>
        <end position="958"/>
    </location>
</feature>
<comment type="function">
    <text evidence="14">Intracellular phospholipase B that catalyzes the double deacylation of phosphatidylcholine (PC) to glycerophosphocholine (GroPCho). Plays an important role in membrane lipid homeostasis.</text>
</comment>
<keyword evidence="6" id="KW-0677">Repeat</keyword>
<evidence type="ECO:0000256" key="1">
    <source>
        <dbReference type="ARBA" id="ARBA00004586"/>
    </source>
</evidence>
<dbReference type="SMART" id="SM00100">
    <property type="entry name" value="cNMP"/>
    <property type="match status" value="2"/>
</dbReference>
<comment type="similarity">
    <text evidence="2 14">Belongs to the NTE family.</text>
</comment>
<feature type="active site" description="Proton acceptor" evidence="13">
    <location>
        <position position="1074"/>
    </location>
</feature>
<dbReference type="OMA" id="SSGYVWR"/>
<keyword evidence="7 13" id="KW-0378">Hydrolase</keyword>
<dbReference type="GO" id="GO:0005789">
    <property type="term" value="C:endoplasmic reticulum membrane"/>
    <property type="evidence" value="ECO:0007669"/>
    <property type="project" value="UniProtKB-SubCell"/>
</dbReference>
<dbReference type="EMBL" id="LXFE01001575">
    <property type="protein sequence ID" value="OLL23455.1"/>
    <property type="molecule type" value="Genomic_DNA"/>
</dbReference>
<feature type="active site" description="Nucleophile" evidence="13">
    <location>
        <position position="956"/>
    </location>
</feature>
<feature type="transmembrane region" description="Helical" evidence="14">
    <location>
        <begin position="55"/>
        <end position="77"/>
    </location>
</feature>